<reference evidence="5" key="2">
    <citation type="journal article" date="2021" name="PeerJ">
        <title>Extensive microbial diversity within the chicken gut microbiome revealed by metagenomics and culture.</title>
        <authorList>
            <person name="Gilroy R."/>
            <person name="Ravi A."/>
            <person name="Getino M."/>
            <person name="Pursley I."/>
            <person name="Horton D.L."/>
            <person name="Alikhan N.F."/>
            <person name="Baker D."/>
            <person name="Gharbi K."/>
            <person name="Hall N."/>
            <person name="Watson M."/>
            <person name="Adriaenssens E.M."/>
            <person name="Foster-Nyarko E."/>
            <person name="Jarju S."/>
            <person name="Secka A."/>
            <person name="Antonio M."/>
            <person name="Oren A."/>
            <person name="Chaudhuri R.R."/>
            <person name="La Ragione R."/>
            <person name="Hildebrand F."/>
            <person name="Pallen M.J."/>
        </authorList>
    </citation>
    <scope>NUCLEOTIDE SEQUENCE</scope>
    <source>
        <strain evidence="5">ChiSjej5B23-6657</strain>
    </source>
</reference>
<evidence type="ECO:0000313" key="6">
    <source>
        <dbReference type="Proteomes" id="UP000823912"/>
    </source>
</evidence>
<keyword evidence="3" id="KW-0812">Transmembrane</keyword>
<evidence type="ECO:0000313" key="5">
    <source>
        <dbReference type="EMBL" id="HIR69980.1"/>
    </source>
</evidence>
<dbReference type="AlphaFoldDB" id="A0A9D1JA05"/>
<feature type="transmembrane region" description="Helical" evidence="3">
    <location>
        <begin position="86"/>
        <end position="108"/>
    </location>
</feature>
<dbReference type="InterPro" id="IPR027383">
    <property type="entry name" value="Znf_put"/>
</dbReference>
<dbReference type="InterPro" id="IPR041916">
    <property type="entry name" value="Anti_sigma_zinc_sf"/>
</dbReference>
<sequence>MEKIRDDQVCEIVADLLPSYLEGECSEASRKLVEAHLEECVRCRDLAKAMQADFACMKEENDRRERDDRREIDALRRVKRRSRIRTAVIAVVVAVCMAFGAVAVYSLIGNGFSIRNRTARQEAERLLQVWREDGTEAFVNQMEPEKAYEALCTPVVSFLDRSDDISYGGDGRQIPSKLEVAFPEGNSEQKYMVEDISLIQDLIDDGDGSIGGKIYREKGLDAYVHWIMVTGETETLADSACDYILTEEDYLRLEKKYGPIEDPWISTLEVNGKTYYYRTAMGREGTGEYAEHYLEEFTDDMRRVVPEIEDLDPLYVYIARSSIVPEELWQIKEETLEKIRGWYEKYAAYYKDMGYETFREGWRNYVAAELNRILGENGEITDVQLGKSRGYDVWKSGDPYDPENTSWNMIWDVACSEGSFYVYLNVEEDGSDPWLYAFRDDRVEFTSFDPLMQ</sequence>
<comment type="similarity">
    <text evidence="1">Belongs to the zinc-associated anti-sigma factor (ZAS) superfamily. Anti-sigma-W factor family.</text>
</comment>
<gene>
    <name evidence="5" type="ORF">IAA55_01720</name>
</gene>
<keyword evidence="3" id="KW-0472">Membrane</keyword>
<dbReference type="Gene3D" id="1.10.10.1320">
    <property type="entry name" value="Anti-sigma factor, zinc-finger domain"/>
    <property type="match status" value="1"/>
</dbReference>
<name>A0A9D1JA05_9FIRM</name>
<dbReference type="Proteomes" id="UP000823912">
    <property type="component" value="Unassembled WGS sequence"/>
</dbReference>
<dbReference type="EMBL" id="DVHM01000031">
    <property type="protein sequence ID" value="HIR69980.1"/>
    <property type="molecule type" value="Genomic_DNA"/>
</dbReference>
<evidence type="ECO:0000256" key="2">
    <source>
        <dbReference type="ARBA" id="ARBA00024438"/>
    </source>
</evidence>
<dbReference type="Pfam" id="PF13490">
    <property type="entry name" value="zf-HC2"/>
    <property type="match status" value="1"/>
</dbReference>
<reference evidence="5" key="1">
    <citation type="submission" date="2020-10" db="EMBL/GenBank/DDBJ databases">
        <authorList>
            <person name="Gilroy R."/>
        </authorList>
    </citation>
    <scope>NUCLEOTIDE SEQUENCE</scope>
    <source>
        <strain evidence="5">ChiSjej5B23-6657</strain>
    </source>
</reference>
<accession>A0A9D1JA05</accession>
<comment type="caution">
    <text evidence="5">The sequence shown here is derived from an EMBL/GenBank/DDBJ whole genome shotgun (WGS) entry which is preliminary data.</text>
</comment>
<evidence type="ECO:0000256" key="3">
    <source>
        <dbReference type="SAM" id="Phobius"/>
    </source>
</evidence>
<evidence type="ECO:0000256" key="1">
    <source>
        <dbReference type="ARBA" id="ARBA00024353"/>
    </source>
</evidence>
<evidence type="ECO:0000259" key="4">
    <source>
        <dbReference type="Pfam" id="PF13490"/>
    </source>
</evidence>
<keyword evidence="3" id="KW-1133">Transmembrane helix</keyword>
<organism evidence="5 6">
    <name type="scientific">Candidatus Pullilachnospira gallistercoris</name>
    <dbReference type="NCBI Taxonomy" id="2840911"/>
    <lineage>
        <taxon>Bacteria</taxon>
        <taxon>Bacillati</taxon>
        <taxon>Bacillota</taxon>
        <taxon>Clostridia</taxon>
        <taxon>Lachnospirales</taxon>
        <taxon>Lachnospiraceae</taxon>
        <taxon>Lachnospiraceae incertae sedis</taxon>
        <taxon>Candidatus Pullilachnospira</taxon>
    </lineage>
</organism>
<protein>
    <recommendedName>
        <fullName evidence="2">Anti-sigma-W factor RsiW</fullName>
    </recommendedName>
</protein>
<proteinExistence type="inferred from homology"/>
<feature type="domain" description="Putative zinc-finger" evidence="4">
    <location>
        <begin position="10"/>
        <end position="44"/>
    </location>
</feature>